<dbReference type="GO" id="GO:0006210">
    <property type="term" value="P:thymine catabolic process"/>
    <property type="evidence" value="ECO:0007669"/>
    <property type="project" value="TreeGrafter"/>
</dbReference>
<feature type="domain" description="Aldehyde dehydrogenase" evidence="4">
    <location>
        <begin position="13"/>
        <end position="476"/>
    </location>
</feature>
<comment type="caution">
    <text evidence="5">The sequence shown here is derived from an EMBL/GenBank/DDBJ whole genome shotgun (WGS) entry which is preliminary data.</text>
</comment>
<dbReference type="InterPro" id="IPR016163">
    <property type="entry name" value="Ald_DH_C"/>
</dbReference>
<dbReference type="InterPro" id="IPR010061">
    <property type="entry name" value="MeMal-semiAld_DH"/>
</dbReference>
<dbReference type="InterPro" id="IPR016162">
    <property type="entry name" value="Ald_DH_N"/>
</dbReference>
<organism evidence="5 6">
    <name type="scientific">Allocatelliglobosispora scoriae</name>
    <dbReference type="NCBI Taxonomy" id="643052"/>
    <lineage>
        <taxon>Bacteria</taxon>
        <taxon>Bacillati</taxon>
        <taxon>Actinomycetota</taxon>
        <taxon>Actinomycetes</taxon>
        <taxon>Micromonosporales</taxon>
        <taxon>Micromonosporaceae</taxon>
        <taxon>Allocatelliglobosispora</taxon>
    </lineage>
</organism>
<dbReference type="FunFam" id="3.40.309.10:FF:000002">
    <property type="entry name" value="Methylmalonate-semialdehyde dehydrogenase (Acylating)"/>
    <property type="match status" value="1"/>
</dbReference>
<proteinExistence type="predicted"/>
<evidence type="ECO:0000313" key="6">
    <source>
        <dbReference type="Proteomes" id="UP000587527"/>
    </source>
</evidence>
<dbReference type="SUPFAM" id="SSF53720">
    <property type="entry name" value="ALDH-like"/>
    <property type="match status" value="1"/>
</dbReference>
<dbReference type="AlphaFoldDB" id="A0A841BP79"/>
<dbReference type="GO" id="GO:0006574">
    <property type="term" value="P:L-valine catabolic process"/>
    <property type="evidence" value="ECO:0007669"/>
    <property type="project" value="TreeGrafter"/>
</dbReference>
<gene>
    <name evidence="5" type="ORF">F4553_002567</name>
</gene>
<name>A0A841BP79_9ACTN</name>
<reference evidence="5 6" key="1">
    <citation type="submission" date="2020-08" db="EMBL/GenBank/DDBJ databases">
        <title>Sequencing the genomes of 1000 actinobacteria strains.</title>
        <authorList>
            <person name="Klenk H.-P."/>
        </authorList>
    </citation>
    <scope>NUCLEOTIDE SEQUENCE [LARGE SCALE GENOMIC DNA]</scope>
    <source>
        <strain evidence="5 6">DSM 45362</strain>
    </source>
</reference>
<dbReference type="EMBL" id="JACHMN010000002">
    <property type="protein sequence ID" value="MBB5869188.1"/>
    <property type="molecule type" value="Genomic_DNA"/>
</dbReference>
<dbReference type="InterPro" id="IPR016161">
    <property type="entry name" value="Ald_DH/histidinol_DH"/>
</dbReference>
<dbReference type="InterPro" id="IPR016160">
    <property type="entry name" value="Ald_DH_CS_CYS"/>
</dbReference>
<keyword evidence="3" id="KW-0520">NAD</keyword>
<dbReference type="GO" id="GO:0004491">
    <property type="term" value="F:methylmalonate-semialdehyde dehydrogenase (acylating, NAD) activity"/>
    <property type="evidence" value="ECO:0007669"/>
    <property type="project" value="UniProtKB-EC"/>
</dbReference>
<dbReference type="InterPro" id="IPR015590">
    <property type="entry name" value="Aldehyde_DH_dom"/>
</dbReference>
<accession>A0A841BP79</accession>
<dbReference type="Gene3D" id="3.40.309.10">
    <property type="entry name" value="Aldehyde Dehydrogenase, Chain A, domain 2"/>
    <property type="match status" value="1"/>
</dbReference>
<dbReference type="Gene3D" id="3.40.605.10">
    <property type="entry name" value="Aldehyde Dehydrogenase, Chain A, domain 1"/>
    <property type="match status" value="1"/>
</dbReference>
<dbReference type="EC" id="1.2.1.27" evidence="1"/>
<dbReference type="Proteomes" id="UP000587527">
    <property type="component" value="Unassembled WGS sequence"/>
</dbReference>
<dbReference type="CDD" id="cd07085">
    <property type="entry name" value="ALDH_F6_MMSDH"/>
    <property type="match status" value="1"/>
</dbReference>
<dbReference type="RefSeq" id="WP_184835654.1">
    <property type="nucleotide sequence ID" value="NZ_JACHMN010000002.1"/>
</dbReference>
<evidence type="ECO:0000256" key="1">
    <source>
        <dbReference type="ARBA" id="ARBA00013048"/>
    </source>
</evidence>
<dbReference type="PROSITE" id="PS00070">
    <property type="entry name" value="ALDEHYDE_DEHYDR_CYS"/>
    <property type="match status" value="1"/>
</dbReference>
<dbReference type="PANTHER" id="PTHR43866:SF4">
    <property type="entry name" value="MALONATE-SEMIALDEHYDE DEHYDROGENASE"/>
    <property type="match status" value="1"/>
</dbReference>
<evidence type="ECO:0000259" key="4">
    <source>
        <dbReference type="Pfam" id="PF00171"/>
    </source>
</evidence>
<dbReference type="PANTHER" id="PTHR43866">
    <property type="entry name" value="MALONATE-SEMIALDEHYDE DEHYDROGENASE"/>
    <property type="match status" value="1"/>
</dbReference>
<sequence length="496" mass="52225">MNHVTHFVGGKPWEHGSARQGEIFNPATGKVSGRVDFASAADVDAVVTVAAQAGRAWRDASLAKRTSVLFAVRQLVHERRDEIAALITAEHGKVLSDAAGEVQRGLEIIEYACGIPSTIRGGFSENVSTEVDSYSIRQPLGVVAVISPFNFPAMVPLWFVPIAIAAGNAVVLKPSEKDPSAATLLAQLFAEAGLPDGVFNVVHGDREAVDALLDHPTVKAVSFVGSTPIAKYVYERGTANGKRVQALGGAKNHMVVLPDADLDLAADAAVNAGFGSAGERCMAISVVVAVDPVGDTLVDKISSRMAGIRTGDGLRGCDMGPLVTRQHLEKVTSYVDAGVSAGATAVVDGRGVEADGEGDGFWLGPTLFDHVTPEMSIYTDEIFGPVLSVVRVRTYDEALALVNANPYGNGTAIFTNDGGAARRYQHEVEVGMIGVNVPIPVPMAYYSFGGWKASLFGDSHAHGAEGVHFFTRGKVVTSRWLDPSHGGINLGFPTQQ</sequence>
<evidence type="ECO:0000256" key="3">
    <source>
        <dbReference type="ARBA" id="ARBA00023027"/>
    </source>
</evidence>
<evidence type="ECO:0000313" key="5">
    <source>
        <dbReference type="EMBL" id="MBB5869188.1"/>
    </source>
</evidence>
<evidence type="ECO:0000256" key="2">
    <source>
        <dbReference type="ARBA" id="ARBA00023002"/>
    </source>
</evidence>
<dbReference type="FunFam" id="3.40.605.10:FF:000003">
    <property type="entry name" value="Methylmalonate-semialdehyde dehydrogenase [acylating]"/>
    <property type="match status" value="1"/>
</dbReference>
<protein>
    <recommendedName>
        <fullName evidence="1">methylmalonate-semialdehyde dehydrogenase (CoA acylating)</fullName>
        <ecNumber evidence="1">1.2.1.27</ecNumber>
    </recommendedName>
</protein>
<keyword evidence="6" id="KW-1185">Reference proteome</keyword>
<dbReference type="NCBIfam" id="TIGR01722">
    <property type="entry name" value="MMSDH"/>
    <property type="match status" value="1"/>
</dbReference>
<dbReference type="Pfam" id="PF00171">
    <property type="entry name" value="Aldedh"/>
    <property type="match status" value="1"/>
</dbReference>
<keyword evidence="2 5" id="KW-0560">Oxidoreductase</keyword>